<dbReference type="Proteomes" id="UP000824782">
    <property type="component" value="Unassembled WGS sequence"/>
</dbReference>
<accession>A0AAV7BP13</accession>
<evidence type="ECO:0000313" key="1">
    <source>
        <dbReference type="EMBL" id="KAG8574072.1"/>
    </source>
</evidence>
<dbReference type="AlphaFoldDB" id="A0AAV7BP13"/>
<evidence type="ECO:0000313" key="2">
    <source>
        <dbReference type="Proteomes" id="UP000824782"/>
    </source>
</evidence>
<keyword evidence="2" id="KW-1185">Reference proteome</keyword>
<reference evidence="1" key="1">
    <citation type="thesis" date="2020" institute="ProQuest LLC" country="789 East Eisenhower Parkway, Ann Arbor, MI, USA">
        <title>Comparative Genomics and Chromosome Evolution.</title>
        <authorList>
            <person name="Mudd A.B."/>
        </authorList>
    </citation>
    <scope>NUCLEOTIDE SEQUENCE</scope>
    <source>
        <strain evidence="1">237g6f4</strain>
        <tissue evidence="1">Blood</tissue>
    </source>
</reference>
<protein>
    <submittedName>
        <fullName evidence="1">Uncharacterized protein</fullName>
    </submittedName>
</protein>
<dbReference type="EMBL" id="WNYA01000004">
    <property type="protein sequence ID" value="KAG8574072.1"/>
    <property type="molecule type" value="Genomic_DNA"/>
</dbReference>
<name>A0AAV7BP13_ENGPU</name>
<organism evidence="1 2">
    <name type="scientific">Engystomops pustulosus</name>
    <name type="common">Tungara frog</name>
    <name type="synonym">Physalaemus pustulosus</name>
    <dbReference type="NCBI Taxonomy" id="76066"/>
    <lineage>
        <taxon>Eukaryota</taxon>
        <taxon>Metazoa</taxon>
        <taxon>Chordata</taxon>
        <taxon>Craniata</taxon>
        <taxon>Vertebrata</taxon>
        <taxon>Euteleostomi</taxon>
        <taxon>Amphibia</taxon>
        <taxon>Batrachia</taxon>
        <taxon>Anura</taxon>
        <taxon>Neobatrachia</taxon>
        <taxon>Hyloidea</taxon>
        <taxon>Leptodactylidae</taxon>
        <taxon>Leiuperinae</taxon>
        <taxon>Engystomops</taxon>
    </lineage>
</organism>
<proteinExistence type="predicted"/>
<gene>
    <name evidence="1" type="ORF">GDO81_009027</name>
</gene>
<sequence length="85" mass="9882">MLLIPDLQGFTIWRGPLNAPQPCATFIGWTLNFHPLLGSDHRDWCRKLIEKTKQLCIGTFLWSDKVITFYNVRRNISAMPTSCMR</sequence>
<comment type="caution">
    <text evidence="1">The sequence shown here is derived from an EMBL/GenBank/DDBJ whole genome shotgun (WGS) entry which is preliminary data.</text>
</comment>